<dbReference type="InterPro" id="IPR017896">
    <property type="entry name" value="4Fe4S_Fe-S-bd"/>
</dbReference>
<evidence type="ECO:0000256" key="2">
    <source>
        <dbReference type="ARBA" id="ARBA00022723"/>
    </source>
</evidence>
<evidence type="ECO:0000313" key="7">
    <source>
        <dbReference type="EMBL" id="HAN26104.1"/>
    </source>
</evidence>
<dbReference type="EMBL" id="DMNG01000284">
    <property type="protein sequence ID" value="HAN26104.1"/>
    <property type="molecule type" value="Genomic_DNA"/>
</dbReference>
<evidence type="ECO:0000256" key="3">
    <source>
        <dbReference type="ARBA" id="ARBA00022737"/>
    </source>
</evidence>
<evidence type="ECO:0000256" key="5">
    <source>
        <dbReference type="ARBA" id="ARBA00023014"/>
    </source>
</evidence>
<dbReference type="InterPro" id="IPR004017">
    <property type="entry name" value="Cys_rich_dom"/>
</dbReference>
<gene>
    <name evidence="7" type="ORF">DCP95_16275</name>
</gene>
<feature type="domain" description="4Fe-4S ferredoxin-type" evidence="6">
    <location>
        <begin position="54"/>
        <end position="86"/>
    </location>
</feature>
<dbReference type="GO" id="GO:0051539">
    <property type="term" value="F:4 iron, 4 sulfur cluster binding"/>
    <property type="evidence" value="ECO:0007669"/>
    <property type="project" value="UniProtKB-KW"/>
</dbReference>
<keyword evidence="1" id="KW-0004">4Fe-4S</keyword>
<keyword evidence="2" id="KW-0479">Metal-binding</keyword>
<dbReference type="GO" id="GO:0016491">
    <property type="term" value="F:oxidoreductase activity"/>
    <property type="evidence" value="ECO:0007669"/>
    <property type="project" value="UniProtKB-ARBA"/>
</dbReference>
<dbReference type="PROSITE" id="PS00198">
    <property type="entry name" value="4FE4S_FER_1"/>
    <property type="match status" value="2"/>
</dbReference>
<dbReference type="PANTHER" id="PTHR32479:SF17">
    <property type="entry name" value="GLYCOLATE OXIDASE IRON-SULFUR SUBUNIT"/>
    <property type="match status" value="1"/>
</dbReference>
<dbReference type="Pfam" id="PF02754">
    <property type="entry name" value="CCG"/>
    <property type="match status" value="1"/>
</dbReference>
<accession>A0A3C1KI97</accession>
<dbReference type="PROSITE" id="PS51379">
    <property type="entry name" value="4FE4S_FER_2"/>
    <property type="match status" value="2"/>
</dbReference>
<protein>
    <submittedName>
        <fullName evidence="7">Glycolate oxidase</fullName>
    </submittedName>
</protein>
<dbReference type="Gene3D" id="1.10.1060.10">
    <property type="entry name" value="Alpha-helical ferredoxin"/>
    <property type="match status" value="1"/>
</dbReference>
<proteinExistence type="predicted"/>
<evidence type="ECO:0000256" key="4">
    <source>
        <dbReference type="ARBA" id="ARBA00023004"/>
    </source>
</evidence>
<dbReference type="PANTHER" id="PTHR32479">
    <property type="entry name" value="GLYCOLATE OXIDASE IRON-SULFUR SUBUNIT"/>
    <property type="match status" value="1"/>
</dbReference>
<reference evidence="7 8" key="1">
    <citation type="journal article" date="2018" name="Nat. Biotechnol.">
        <title>A standardized bacterial taxonomy based on genome phylogeny substantially revises the tree of life.</title>
        <authorList>
            <person name="Parks D.H."/>
            <person name="Chuvochina M."/>
            <person name="Waite D.W."/>
            <person name="Rinke C."/>
            <person name="Skarshewski A."/>
            <person name="Chaumeil P.A."/>
            <person name="Hugenholtz P."/>
        </authorList>
    </citation>
    <scope>NUCLEOTIDE SEQUENCE [LARGE SCALE GENOMIC DNA]</scope>
    <source>
        <strain evidence="7">UBA9152</strain>
    </source>
</reference>
<sequence length="268" mass="28888">MDLRIDADDLNACVQCGLCLPHCPTYRVTGDEALSPRGRIHLMREVQDNAAPVTPEVVDAFDTCVQCRGCEPACPSGVPYGRLIESTRAVLADKGAVSTRRQRLAFWALSRPRILRLASSLLAIAARLRLVPKRLGVPTDLPLTRGQRHTSGDDVYLFTGCVMDVWQRDVHDAGQRVLEAAGVGVTPTGDLAPCCGALHTHAGLGGPARERAEATITALSTDDRPILVDSAGCGAAMKEYGHLLDTPEAEAFSARVYDIHEWLATRLV</sequence>
<comment type="caution">
    <text evidence="7">The sequence shown here is derived from an EMBL/GenBank/DDBJ whole genome shotgun (WGS) entry which is preliminary data.</text>
</comment>
<feature type="domain" description="4Fe-4S ferredoxin-type" evidence="6">
    <location>
        <begin position="3"/>
        <end position="33"/>
    </location>
</feature>
<dbReference type="GO" id="GO:0046872">
    <property type="term" value="F:metal ion binding"/>
    <property type="evidence" value="ECO:0007669"/>
    <property type="project" value="UniProtKB-KW"/>
</dbReference>
<dbReference type="InterPro" id="IPR009051">
    <property type="entry name" value="Helical_ferredxn"/>
</dbReference>
<evidence type="ECO:0000259" key="6">
    <source>
        <dbReference type="PROSITE" id="PS51379"/>
    </source>
</evidence>
<organism evidence="7 8">
    <name type="scientific">Microbacterium ginsengisoli</name>
    <dbReference type="NCBI Taxonomy" id="400772"/>
    <lineage>
        <taxon>Bacteria</taxon>
        <taxon>Bacillati</taxon>
        <taxon>Actinomycetota</taxon>
        <taxon>Actinomycetes</taxon>
        <taxon>Micrococcales</taxon>
        <taxon>Microbacteriaceae</taxon>
        <taxon>Microbacterium</taxon>
    </lineage>
</organism>
<keyword evidence="5" id="KW-0411">Iron-sulfur</keyword>
<keyword evidence="3" id="KW-0677">Repeat</keyword>
<dbReference type="SUPFAM" id="SSF46548">
    <property type="entry name" value="alpha-helical ferredoxin"/>
    <property type="match status" value="1"/>
</dbReference>
<evidence type="ECO:0000313" key="8">
    <source>
        <dbReference type="Proteomes" id="UP000257479"/>
    </source>
</evidence>
<dbReference type="Proteomes" id="UP000257479">
    <property type="component" value="Unassembled WGS sequence"/>
</dbReference>
<dbReference type="AlphaFoldDB" id="A0A3C1KI97"/>
<evidence type="ECO:0000256" key="1">
    <source>
        <dbReference type="ARBA" id="ARBA00022485"/>
    </source>
</evidence>
<name>A0A3C1KI97_9MICO</name>
<keyword evidence="4" id="KW-0408">Iron</keyword>
<dbReference type="InterPro" id="IPR017900">
    <property type="entry name" value="4Fe4S_Fe_S_CS"/>
</dbReference>
<feature type="non-terminal residue" evidence="7">
    <location>
        <position position="268"/>
    </location>
</feature>
<dbReference type="Pfam" id="PF13183">
    <property type="entry name" value="Fer4_8"/>
    <property type="match status" value="1"/>
</dbReference>